<dbReference type="Proteomes" id="UP001062846">
    <property type="component" value="Chromosome 6"/>
</dbReference>
<name>A0ACC0NCT3_RHOML</name>
<sequence>MEVNLQSGTNLEGRADIVVDAINLQSSTSLEGRADIVVDALREEGNSSSTASASQVPCHPFSVSLSAVEIRVKVTDCLSSVDHIELPITQVTELQAKDGGNSMDVIPVPFVCPQEKDGPCILAGSESPAPVTPPPTPDRVDTVSGSRNLRSKRVVALWRHRVEDSEHLPILHSDLGMVKTDLGIYVCFDQEEEFNFTVSRCPVGNHDLTESSEGEIIGVGKSSGGGATTKAAAVEVFFVTNHWSSSFVEVFFVILV</sequence>
<comment type="caution">
    <text evidence="1">The sequence shown here is derived from an EMBL/GenBank/DDBJ whole genome shotgun (WGS) entry which is preliminary data.</text>
</comment>
<evidence type="ECO:0000313" key="2">
    <source>
        <dbReference type="Proteomes" id="UP001062846"/>
    </source>
</evidence>
<proteinExistence type="predicted"/>
<organism evidence="1 2">
    <name type="scientific">Rhododendron molle</name>
    <name type="common">Chinese azalea</name>
    <name type="synonym">Azalea mollis</name>
    <dbReference type="NCBI Taxonomy" id="49168"/>
    <lineage>
        <taxon>Eukaryota</taxon>
        <taxon>Viridiplantae</taxon>
        <taxon>Streptophyta</taxon>
        <taxon>Embryophyta</taxon>
        <taxon>Tracheophyta</taxon>
        <taxon>Spermatophyta</taxon>
        <taxon>Magnoliopsida</taxon>
        <taxon>eudicotyledons</taxon>
        <taxon>Gunneridae</taxon>
        <taxon>Pentapetalae</taxon>
        <taxon>asterids</taxon>
        <taxon>Ericales</taxon>
        <taxon>Ericaceae</taxon>
        <taxon>Ericoideae</taxon>
        <taxon>Rhodoreae</taxon>
        <taxon>Rhododendron</taxon>
    </lineage>
</organism>
<dbReference type="EMBL" id="CM046393">
    <property type="protein sequence ID" value="KAI8550393.1"/>
    <property type="molecule type" value="Genomic_DNA"/>
</dbReference>
<accession>A0ACC0NCT3</accession>
<reference evidence="1" key="1">
    <citation type="submission" date="2022-02" db="EMBL/GenBank/DDBJ databases">
        <title>Plant Genome Project.</title>
        <authorList>
            <person name="Zhang R.-G."/>
        </authorList>
    </citation>
    <scope>NUCLEOTIDE SEQUENCE</scope>
    <source>
        <strain evidence="1">AT1</strain>
    </source>
</reference>
<protein>
    <submittedName>
        <fullName evidence="1">Uncharacterized protein</fullName>
    </submittedName>
</protein>
<keyword evidence="2" id="KW-1185">Reference proteome</keyword>
<evidence type="ECO:0000313" key="1">
    <source>
        <dbReference type="EMBL" id="KAI8550393.1"/>
    </source>
</evidence>
<gene>
    <name evidence="1" type="ORF">RHMOL_Rhmol06G0102700</name>
</gene>